<reference evidence="3 4" key="1">
    <citation type="submission" date="2016-10" db="EMBL/GenBank/DDBJ databases">
        <authorList>
            <person name="de Groot N.N."/>
        </authorList>
    </citation>
    <scope>NUCLEOTIDE SEQUENCE [LARGE SCALE GENOMIC DNA]</scope>
    <source>
        <strain evidence="3 4">DSM 24015</strain>
    </source>
</reference>
<evidence type="ECO:0000259" key="2">
    <source>
        <dbReference type="Pfam" id="PF13477"/>
    </source>
</evidence>
<dbReference type="Proteomes" id="UP000198517">
    <property type="component" value="Unassembled WGS sequence"/>
</dbReference>
<dbReference type="PANTHER" id="PTHR12526">
    <property type="entry name" value="GLYCOSYLTRANSFERASE"/>
    <property type="match status" value="1"/>
</dbReference>
<dbReference type="STRING" id="1071918.SAMN05421544_101288"/>
<dbReference type="SUPFAM" id="SSF53756">
    <property type="entry name" value="UDP-Glycosyltransferase/glycogen phosphorylase"/>
    <property type="match status" value="1"/>
</dbReference>
<dbReference type="Gene3D" id="3.40.50.2000">
    <property type="entry name" value="Glycogen Phosphorylase B"/>
    <property type="match status" value="2"/>
</dbReference>
<feature type="domain" description="Glycosyltransferase subfamily 4-like N-terminal" evidence="2">
    <location>
        <begin position="2"/>
        <end position="142"/>
    </location>
</feature>
<name>A0A1G6YYI4_9FLAO</name>
<feature type="domain" description="Glycosyl transferase family 1" evidence="1">
    <location>
        <begin position="176"/>
        <end position="343"/>
    </location>
</feature>
<dbReference type="OrthoDB" id="832722at2"/>
<dbReference type="InterPro" id="IPR001296">
    <property type="entry name" value="Glyco_trans_1"/>
</dbReference>
<dbReference type="Pfam" id="PF00534">
    <property type="entry name" value="Glycos_transf_1"/>
    <property type="match status" value="1"/>
</dbReference>
<dbReference type="RefSeq" id="WP_092735713.1">
    <property type="nucleotide sequence ID" value="NZ_FNAS01000001.1"/>
</dbReference>
<keyword evidence="3" id="KW-0808">Transferase</keyword>
<dbReference type="EMBL" id="FNAS01000001">
    <property type="protein sequence ID" value="SDD94626.1"/>
    <property type="molecule type" value="Genomic_DNA"/>
</dbReference>
<protein>
    <submittedName>
        <fullName evidence="3">Glycosyltransferase involved in cell wall bisynthesis</fullName>
    </submittedName>
</protein>
<proteinExistence type="predicted"/>
<keyword evidence="4" id="KW-1185">Reference proteome</keyword>
<dbReference type="Pfam" id="PF13477">
    <property type="entry name" value="Glyco_trans_4_2"/>
    <property type="match status" value="1"/>
</dbReference>
<dbReference type="AlphaFoldDB" id="A0A1G6YYI4"/>
<dbReference type="PANTHER" id="PTHR12526:SF638">
    <property type="entry name" value="SPORE COAT PROTEIN SA"/>
    <property type="match status" value="1"/>
</dbReference>
<evidence type="ECO:0000313" key="3">
    <source>
        <dbReference type="EMBL" id="SDD94626.1"/>
    </source>
</evidence>
<accession>A0A1G6YYI4</accession>
<gene>
    <name evidence="3" type="ORF">SAMN05421544_101288</name>
</gene>
<organism evidence="3 4">
    <name type="scientific">Riemerella columbipharyngis</name>
    <dbReference type="NCBI Taxonomy" id="1071918"/>
    <lineage>
        <taxon>Bacteria</taxon>
        <taxon>Pseudomonadati</taxon>
        <taxon>Bacteroidota</taxon>
        <taxon>Flavobacteriia</taxon>
        <taxon>Flavobacteriales</taxon>
        <taxon>Weeksellaceae</taxon>
        <taxon>Riemerella</taxon>
    </lineage>
</organism>
<sequence length="369" mass="41390">MKILLLSDCNSVHTIKWAKSLYSKGVDVIVFSIGVLRVSDYEGTNIRIYASSYKVSRGNIANKLSYITIIPKLKRVIKKEKPDILHAHYATSYGLLGSLANFHPYIISVWGSDVFDFPNKSVIHKKILKHNLRKADKILSTSKVMAKETQKYTNKSIEVTPFGVDLDVFCPYSISKASSLFSQNDIVIGTIKSLEKKYGIEYLIDAFSLVLEKRPHLPLKLLIVGEGSLDNSLKEQVKRLQIQDKVIFKGKIPFSEVPKYHNMISVYVALSILNSESFGVAIVEASAMEMPVIVSDVGGLPEVVEHRKTGIVVPPKNSEAAARAILEIIDNETLREKMGKLGRLRVCELYDWNKNVELMLSIYNKIISS</sequence>
<evidence type="ECO:0000259" key="1">
    <source>
        <dbReference type="Pfam" id="PF00534"/>
    </source>
</evidence>
<dbReference type="InterPro" id="IPR028098">
    <property type="entry name" value="Glyco_trans_4-like_N"/>
</dbReference>
<dbReference type="GO" id="GO:0016757">
    <property type="term" value="F:glycosyltransferase activity"/>
    <property type="evidence" value="ECO:0007669"/>
    <property type="project" value="InterPro"/>
</dbReference>
<evidence type="ECO:0000313" key="4">
    <source>
        <dbReference type="Proteomes" id="UP000198517"/>
    </source>
</evidence>